<dbReference type="PANTHER" id="PTHR36108:SF13">
    <property type="entry name" value="COLOSSIN-B-RELATED"/>
    <property type="match status" value="1"/>
</dbReference>
<evidence type="ECO:0000313" key="6">
    <source>
        <dbReference type="EMBL" id="MBC5726528.1"/>
    </source>
</evidence>
<gene>
    <name evidence="6" type="ORF">H8S45_13810</name>
</gene>
<keyword evidence="2" id="KW-0964">Secreted</keyword>
<feature type="domain" description="SpaA-like prealbumin fold" evidence="5">
    <location>
        <begin position="609"/>
        <end position="683"/>
    </location>
</feature>
<comment type="caution">
    <text evidence="6">The sequence shown here is derived from an EMBL/GenBank/DDBJ whole genome shotgun (WGS) entry which is preliminary data.</text>
</comment>
<feature type="signal peptide" evidence="4">
    <location>
        <begin position="1"/>
        <end position="27"/>
    </location>
</feature>
<dbReference type="Proteomes" id="UP000606499">
    <property type="component" value="Unassembled WGS sequence"/>
</dbReference>
<feature type="chain" id="PRO_5038701406" description="SpaA-like prealbumin fold domain-containing protein" evidence="4">
    <location>
        <begin position="28"/>
        <end position="1789"/>
    </location>
</feature>
<comment type="similarity">
    <text evidence="1">Belongs to the serine-aspartate repeat-containing protein (SDr) family.</text>
</comment>
<dbReference type="Pfam" id="PF17802">
    <property type="entry name" value="SpaA"/>
    <property type="match status" value="13"/>
</dbReference>
<dbReference type="SUPFAM" id="SSF49478">
    <property type="entry name" value="Cna protein B-type domain"/>
    <property type="match status" value="10"/>
</dbReference>
<feature type="domain" description="SpaA-like prealbumin fold" evidence="5">
    <location>
        <begin position="880"/>
        <end position="945"/>
    </location>
</feature>
<feature type="domain" description="SpaA-like prealbumin fold" evidence="5">
    <location>
        <begin position="425"/>
        <end position="511"/>
    </location>
</feature>
<feature type="domain" description="SpaA-like prealbumin fold" evidence="5">
    <location>
        <begin position="1148"/>
        <end position="1233"/>
    </location>
</feature>
<feature type="domain" description="SpaA-like prealbumin fold" evidence="5">
    <location>
        <begin position="1326"/>
        <end position="1411"/>
    </location>
</feature>
<feature type="domain" description="SpaA-like prealbumin fold" evidence="5">
    <location>
        <begin position="1236"/>
        <end position="1322"/>
    </location>
</feature>
<organism evidence="6 7">
    <name type="scientific">Agathobaculum faecis</name>
    <dbReference type="NCBI Taxonomy" id="2763013"/>
    <lineage>
        <taxon>Bacteria</taxon>
        <taxon>Bacillati</taxon>
        <taxon>Bacillota</taxon>
        <taxon>Clostridia</taxon>
        <taxon>Eubacteriales</taxon>
        <taxon>Butyricicoccaceae</taxon>
        <taxon>Agathobaculum</taxon>
    </lineage>
</organism>
<proteinExistence type="inferred from homology"/>
<feature type="domain" description="SpaA-like prealbumin fold" evidence="5">
    <location>
        <begin position="517"/>
        <end position="603"/>
    </location>
</feature>
<name>A0A923LXJ1_9FIRM</name>
<dbReference type="EMBL" id="JACOPL010000018">
    <property type="protein sequence ID" value="MBC5726528.1"/>
    <property type="molecule type" value="Genomic_DNA"/>
</dbReference>
<feature type="domain" description="SpaA-like prealbumin fold" evidence="5">
    <location>
        <begin position="968"/>
        <end position="1052"/>
    </location>
</feature>
<evidence type="ECO:0000256" key="4">
    <source>
        <dbReference type="SAM" id="SignalP"/>
    </source>
</evidence>
<dbReference type="InterPro" id="IPR013783">
    <property type="entry name" value="Ig-like_fold"/>
</dbReference>
<dbReference type="PANTHER" id="PTHR36108">
    <property type="entry name" value="COLOSSIN-B-RELATED"/>
    <property type="match status" value="1"/>
</dbReference>
<keyword evidence="3 4" id="KW-0732">Signal</keyword>
<evidence type="ECO:0000259" key="5">
    <source>
        <dbReference type="Pfam" id="PF17802"/>
    </source>
</evidence>
<sequence>MIKDIFRQVTAGALSALTLLTSVPLAAAVDSGIMPLADEDNEASSIEINVGEVYTIADRGVQKAWFQQNGAPRNVWPMFTEASDGTEIRAYCADHSKGNPGTGGMPYTVTSRISDMHVYGVAVRSDSRMSLNEFISTVGSPLTNENFTADMYFSASQAAMWAALGDAQIAANSSYGVNYVSSTSLGYRASGKTLSASSTSEALTLYAAIEMLKYGNEFYGVWGPNGKGHAPWVGATINYTPGNTEYAPAAQKTGSVDLPQGIVNSGVFAEKEIDGQDYMVLPMAAASATFVRGNQIFVRADNVPSSAFLMDSQGNKSYDESGAQRLTLKNVQKNNDLYKNGNDTAYGETFLFCIPKATAEQMDADQDKLTTKIVTSMNVDRYNVYAASTTSSGVQPVIMVEPAVQKLSNELQFNSNPLSTQEKVNLKILKTDKDGAPLQGCTFKITYQKDSAQKTDEQTTNGNGEAVFLDLPLNTDVTIKETEAPEGYTLLPDKVVNTGTGDKTVEVTLANSDDHVFKVHKTSSADGRNLMGAKFEVKGIDNDFVNTYVTDALGEFTIQGRDLPTGSFEVYEIAAPEGYATDGADIQTFSWDNTRDITLSFQNAPLPGIEIYKYDKDSKEPLAGATFEIRRDGQVLQTVKTDVNGYAKVYSLPKGFYQVVEVEPPQGYLKDEVEHEVYIDPSADPTQIVREVNVPNTKKLSIRIIKQDKDTRIPLQGWKFDVYYNDAKLTSVTTGQDGEAMIENLQPGTYRVVEVDGDKEHYNLDAPEQTIELARDQAEIPTLIFQNTIKKHFGIYKIDEETREPIQGVTFEIWKDGRLLGNYTTDEHGRIWLPYAEPGTYQAKEVVTDPQYVINEKTFTIENNSEYPTFFTIPNTRKKDIIVKKIDLDTGKPMQGVVFEGFKDGRSIGMFTTGPDGTFIIDYADPGTYKFVEKHTLAGYELSTVVLEGEHTTDRDLVLTLDNVEQKSLIVKKIDSETKEPLAGVQFKIWRDGILLGDYTTDENGRIEIKNAPAGTYKVQEVKTLKEYILNNEVLEIEHTTAKDTELTVENTRRPGLLIQKIDAETRKPLKDAVFQLKKANGDMVKEDVITGGGGTAFIEGLEAGNYIVTEVTAPGGYLIDSNPHPVSLEEGKTYTLTVENTKKPGLLIRKIDSQTKKPLQGAVFKITRGDGSVVRESVTTDADGVIHLPELDTGTYIITEVSAPDGYAIDEAPKTVEIRAGQTCEVTFTNTKKGGFTIKKIDEDTRQPLKNAVFKITKSNGEFVREAETDANGVITLDGLPAGSYIVTEIKAPDGYILQDTPKAFEIRDGGSMELVFTNKKAYGLQIRKVVKGTNQPLDGCTFTVEKANGEMVGSYTTDSSGLATVTGLEDGVYVVTEVSCPEGYRLDATPQNVIVKSGELATVTFENEKLAGVRIKKVDAVTGEGIYGVRFLIKDEDNNLIGEYSTDQDGYIELDDLLTDGKSEIKLKVEEIAAAEGYVLDDTVRTLRVRRGETTELVIENTPILGQIQVVKKSAQDNPVTNQPKGSLLEGAVFEITNADTGHVVDTMTSDSRGIAASNPIPLGRYYVQEVQAPRFYQLNNEKVEARLKVEGDVVQIEMYNDPANINTSIEKTGNYTVDAGSNMRYDFTNIANNSNVTLDNFFWHDRIPTDAVRAATLTTGTYNARVWYKITFKTNMNDYRTLADNLLSTNAYSFKIDSGSLKLAAGEYVTDIRFEFGTVPAGFKMTEKATLLVYVPDYMANGYNIINRADCGGSYQGEWDNAASAWVTKIYRAPTYTSPTLPQTGF</sequence>
<accession>A0A923LXJ1</accession>
<dbReference type="InterPro" id="IPR041033">
    <property type="entry name" value="SpaA_PFL_dom_1"/>
</dbReference>
<protein>
    <recommendedName>
        <fullName evidence="5">SpaA-like prealbumin fold domain-containing protein</fullName>
    </recommendedName>
</protein>
<evidence type="ECO:0000256" key="3">
    <source>
        <dbReference type="ARBA" id="ARBA00022729"/>
    </source>
</evidence>
<evidence type="ECO:0000256" key="1">
    <source>
        <dbReference type="ARBA" id="ARBA00007257"/>
    </source>
</evidence>
<evidence type="ECO:0000256" key="2">
    <source>
        <dbReference type="ARBA" id="ARBA00022525"/>
    </source>
</evidence>
<reference evidence="6" key="1">
    <citation type="submission" date="2020-08" db="EMBL/GenBank/DDBJ databases">
        <title>Genome public.</title>
        <authorList>
            <person name="Liu C."/>
            <person name="Sun Q."/>
        </authorList>
    </citation>
    <scope>NUCLEOTIDE SEQUENCE</scope>
    <source>
        <strain evidence="6">NSJ-28</strain>
    </source>
</reference>
<evidence type="ECO:0000313" key="7">
    <source>
        <dbReference type="Proteomes" id="UP000606499"/>
    </source>
</evidence>
<dbReference type="Gene3D" id="2.60.40.10">
    <property type="entry name" value="Immunoglobulins"/>
    <property type="match status" value="13"/>
</dbReference>
<feature type="domain" description="SpaA-like prealbumin fold" evidence="5">
    <location>
        <begin position="701"/>
        <end position="777"/>
    </location>
</feature>
<feature type="domain" description="SpaA-like prealbumin fold" evidence="5">
    <location>
        <begin position="792"/>
        <end position="865"/>
    </location>
</feature>
<feature type="domain" description="SpaA-like prealbumin fold" evidence="5">
    <location>
        <begin position="1415"/>
        <end position="1504"/>
    </location>
</feature>
<keyword evidence="7" id="KW-1185">Reference proteome</keyword>
<dbReference type="RefSeq" id="WP_186950249.1">
    <property type="nucleotide sequence ID" value="NZ_JACOPL010000018.1"/>
</dbReference>
<feature type="domain" description="SpaA-like prealbumin fold" evidence="5">
    <location>
        <begin position="1058"/>
        <end position="1143"/>
    </location>
</feature>
<feature type="domain" description="SpaA-like prealbumin fold" evidence="5">
    <location>
        <begin position="1525"/>
        <end position="1604"/>
    </location>
</feature>